<accession>A0A0F7UNI3</accession>
<protein>
    <submittedName>
        <fullName evidence="3">Uncharacterized protein</fullName>
    </submittedName>
</protein>
<dbReference type="AlphaFoldDB" id="A0A0F7UNI3"/>
<feature type="region of interest" description="Disordered" evidence="2">
    <location>
        <begin position="109"/>
        <end position="206"/>
    </location>
</feature>
<evidence type="ECO:0000256" key="2">
    <source>
        <dbReference type="SAM" id="MobiDB-lite"/>
    </source>
</evidence>
<evidence type="ECO:0000313" key="3">
    <source>
        <dbReference type="EMBL" id="CEL70586.1"/>
    </source>
</evidence>
<organism evidence="3">
    <name type="scientific">Neospora caninum (strain Liverpool)</name>
    <dbReference type="NCBI Taxonomy" id="572307"/>
    <lineage>
        <taxon>Eukaryota</taxon>
        <taxon>Sar</taxon>
        <taxon>Alveolata</taxon>
        <taxon>Apicomplexa</taxon>
        <taxon>Conoidasida</taxon>
        <taxon>Coccidia</taxon>
        <taxon>Eucoccidiorida</taxon>
        <taxon>Eimeriorina</taxon>
        <taxon>Sarcocystidae</taxon>
        <taxon>Neospora</taxon>
    </lineage>
</organism>
<feature type="compositionally biased region" description="Polar residues" evidence="2">
    <location>
        <begin position="155"/>
        <end position="200"/>
    </location>
</feature>
<sequence length="415" mass="45180">MACASAVLGATRCQLVTDARDSNLNGKMHNLLLTLVAFSACWGGSETRYGFLVESQTLVHPINAEDQFGREGWVNRGHDLTQRASGDWVSAGGHSMDTAPGVTVQAWHAPRPPQASISRRLSDTESEKGGGHDGVNRRGGGNPSTRQGDPVAQATGYSTVAQHSEGTVSTPRPSGTGEQHLRTQAPTGRLSSSLQTSPTTGGAPAMPALARFFGTRSGSPHRGASCASCDSIDTAMEALLATRRRRWTAESRSAAQIAELERQHATHARSAAQGNGRSGDEGPQVSIYQQLQDARRAGAAEQSDLRQQEATLSGFVDAQIRDRKRREERRAMQLQAQLRVLVAEAALARAQATLNRHQRMADLQEVLDNLAALRVREPSREQQQRMRDQEDEILEQLRQEGEEVMHPRRSRRKPA</sequence>
<reference evidence="3" key="1">
    <citation type="journal article" date="2015" name="PLoS ONE">
        <title>Comprehensive Evaluation of Toxoplasma gondii VEG and Neospora caninum LIV Genomes with Tachyzoite Stage Transcriptome and Proteome Defines Novel Transcript Features.</title>
        <authorList>
            <person name="Ramaprasad A."/>
            <person name="Mourier T."/>
            <person name="Naeem R."/>
            <person name="Malas T.B."/>
            <person name="Moussa E."/>
            <person name="Panigrahi A."/>
            <person name="Vermont S.J."/>
            <person name="Otto T.D."/>
            <person name="Wastling J."/>
            <person name="Pain A."/>
        </authorList>
    </citation>
    <scope>NUCLEOTIDE SEQUENCE</scope>
    <source>
        <strain evidence="3">Liverpool</strain>
    </source>
</reference>
<gene>
    <name evidence="3" type="ORF">BN1204_062680</name>
</gene>
<keyword evidence="1" id="KW-0175">Coiled coil</keyword>
<proteinExistence type="predicted"/>
<feature type="region of interest" description="Disordered" evidence="2">
    <location>
        <begin position="261"/>
        <end position="283"/>
    </location>
</feature>
<feature type="compositionally biased region" description="Basic and acidic residues" evidence="2">
    <location>
        <begin position="120"/>
        <end position="136"/>
    </location>
</feature>
<name>A0A0F7UNI3_NEOCL</name>
<evidence type="ECO:0000256" key="1">
    <source>
        <dbReference type="SAM" id="Coils"/>
    </source>
</evidence>
<feature type="coiled-coil region" evidence="1">
    <location>
        <begin position="324"/>
        <end position="351"/>
    </location>
</feature>
<dbReference type="EMBL" id="LN714487">
    <property type="protein sequence ID" value="CEL70586.1"/>
    <property type="molecule type" value="Genomic_DNA"/>
</dbReference>